<reference evidence="8" key="1">
    <citation type="submission" date="2016-09" db="EMBL/GenBank/DDBJ databases">
        <authorList>
            <person name="Koehorst J."/>
        </authorList>
    </citation>
    <scope>NUCLEOTIDE SEQUENCE [LARGE SCALE GENOMIC DNA]</scope>
</reference>
<keyword evidence="8" id="KW-1185">Reference proteome</keyword>
<dbReference type="SMART" id="SM00732">
    <property type="entry name" value="YqgFc"/>
    <property type="match status" value="1"/>
</dbReference>
<keyword evidence="3 5" id="KW-0540">Nuclease</keyword>
<dbReference type="GO" id="GO:0000967">
    <property type="term" value="P:rRNA 5'-end processing"/>
    <property type="evidence" value="ECO:0007669"/>
    <property type="project" value="UniProtKB-UniRule"/>
</dbReference>
<dbReference type="CDD" id="cd16964">
    <property type="entry name" value="YqgF"/>
    <property type="match status" value="1"/>
</dbReference>
<comment type="subcellular location">
    <subcellularLocation>
        <location evidence="5">Cytoplasm</location>
    </subcellularLocation>
</comment>
<evidence type="ECO:0000313" key="8">
    <source>
        <dbReference type="Proteomes" id="UP000176204"/>
    </source>
</evidence>
<dbReference type="InterPro" id="IPR037027">
    <property type="entry name" value="YqgF/RNaseH-like_dom_sf"/>
</dbReference>
<dbReference type="InterPro" id="IPR012337">
    <property type="entry name" value="RNaseH-like_sf"/>
</dbReference>
<evidence type="ECO:0000256" key="1">
    <source>
        <dbReference type="ARBA" id="ARBA00022490"/>
    </source>
</evidence>
<sequence>MSEHHPALGIDYGEARIGIAATDPSGILAHPVESIHLAATEPLARIGALVRQKSIRTLVLGLPVRLDGTEGTAAAKVRLFGDRLHTAFPEIPLLYVDEFLTTATAQEKLRQAGKKAKNQRPVIDQAAAVEILNNWMETLEGPASWTLPPDL</sequence>
<dbReference type="PANTHER" id="PTHR33317">
    <property type="entry name" value="POLYNUCLEOTIDYL TRANSFERASE, RIBONUCLEASE H-LIKE SUPERFAMILY PROTEIN"/>
    <property type="match status" value="1"/>
</dbReference>
<keyword evidence="4 5" id="KW-0378">Hydrolase</keyword>
<evidence type="ECO:0000259" key="6">
    <source>
        <dbReference type="SMART" id="SM00732"/>
    </source>
</evidence>
<evidence type="ECO:0000256" key="3">
    <source>
        <dbReference type="ARBA" id="ARBA00022722"/>
    </source>
</evidence>
<comment type="function">
    <text evidence="5">Could be a nuclease involved in processing of the 5'-end of pre-16S rRNA.</text>
</comment>
<dbReference type="AlphaFoldDB" id="A0A1H6KUK3"/>
<dbReference type="OrthoDB" id="9796140at2"/>
<dbReference type="KEGG" id="agl:PYTT_0807"/>
<dbReference type="STRING" id="1679444.PYTT_0807"/>
<proteinExistence type="inferred from homology"/>
<protein>
    <recommendedName>
        <fullName evidence="5">Putative pre-16S rRNA nuclease</fullName>
        <ecNumber evidence="5">3.1.-.-</ecNumber>
    </recommendedName>
</protein>
<dbReference type="SUPFAM" id="SSF53098">
    <property type="entry name" value="Ribonuclease H-like"/>
    <property type="match status" value="1"/>
</dbReference>
<keyword evidence="2 5" id="KW-0690">Ribosome biogenesis</keyword>
<organism evidence="7 8">
    <name type="scientific">Akkermansia glycaniphila</name>
    <dbReference type="NCBI Taxonomy" id="1679444"/>
    <lineage>
        <taxon>Bacteria</taxon>
        <taxon>Pseudomonadati</taxon>
        <taxon>Verrucomicrobiota</taxon>
        <taxon>Verrucomicrobiia</taxon>
        <taxon>Verrucomicrobiales</taxon>
        <taxon>Akkermansiaceae</taxon>
        <taxon>Akkermansia</taxon>
    </lineage>
</organism>
<evidence type="ECO:0000313" key="7">
    <source>
        <dbReference type="EMBL" id="SEH79579.1"/>
    </source>
</evidence>
<accession>A0A1H6KUK3</accession>
<name>A0A1H6KUK3_9BACT</name>
<dbReference type="NCBIfam" id="TIGR00250">
    <property type="entry name" value="RNAse_H_YqgF"/>
    <property type="match status" value="1"/>
</dbReference>
<dbReference type="RefSeq" id="WP_083076508.1">
    <property type="nucleotide sequence ID" value="NZ_JACVVN010000001.1"/>
</dbReference>
<dbReference type="InterPro" id="IPR006641">
    <property type="entry name" value="YqgF/RNaseH-like_dom"/>
</dbReference>
<dbReference type="Gene3D" id="3.30.420.140">
    <property type="entry name" value="YqgF/RNase H-like domain"/>
    <property type="match status" value="1"/>
</dbReference>
<dbReference type="GO" id="GO:0004518">
    <property type="term" value="F:nuclease activity"/>
    <property type="evidence" value="ECO:0007669"/>
    <property type="project" value="UniProtKB-KW"/>
</dbReference>
<dbReference type="Proteomes" id="UP000176204">
    <property type="component" value="Chromosome I"/>
</dbReference>
<evidence type="ECO:0000256" key="2">
    <source>
        <dbReference type="ARBA" id="ARBA00022517"/>
    </source>
</evidence>
<keyword evidence="1 5" id="KW-0963">Cytoplasm</keyword>
<dbReference type="InterPro" id="IPR005227">
    <property type="entry name" value="YqgF"/>
</dbReference>
<dbReference type="HAMAP" id="MF_00651">
    <property type="entry name" value="Nuclease_YqgF"/>
    <property type="match status" value="1"/>
</dbReference>
<gene>
    <name evidence="7" type="ORF">PYTT_0807</name>
</gene>
<dbReference type="GO" id="GO:0005829">
    <property type="term" value="C:cytosol"/>
    <property type="evidence" value="ECO:0007669"/>
    <property type="project" value="TreeGrafter"/>
</dbReference>
<comment type="similarity">
    <text evidence="5">Belongs to the YqgF HJR family.</text>
</comment>
<feature type="domain" description="YqgF/RNase H-like" evidence="6">
    <location>
        <begin position="5"/>
        <end position="105"/>
    </location>
</feature>
<evidence type="ECO:0000256" key="5">
    <source>
        <dbReference type="HAMAP-Rule" id="MF_00651"/>
    </source>
</evidence>
<evidence type="ECO:0000256" key="4">
    <source>
        <dbReference type="ARBA" id="ARBA00022801"/>
    </source>
</evidence>
<dbReference type="GO" id="GO:0016788">
    <property type="term" value="F:hydrolase activity, acting on ester bonds"/>
    <property type="evidence" value="ECO:0007669"/>
    <property type="project" value="UniProtKB-UniRule"/>
</dbReference>
<dbReference type="Pfam" id="PF03652">
    <property type="entry name" value="RuvX"/>
    <property type="match status" value="1"/>
</dbReference>
<dbReference type="PANTHER" id="PTHR33317:SF4">
    <property type="entry name" value="POLYNUCLEOTIDYL TRANSFERASE, RIBONUCLEASE H-LIKE SUPERFAMILY PROTEIN"/>
    <property type="match status" value="1"/>
</dbReference>
<dbReference type="EMBL" id="LT629973">
    <property type="protein sequence ID" value="SEH79579.1"/>
    <property type="molecule type" value="Genomic_DNA"/>
</dbReference>
<dbReference type="EC" id="3.1.-.-" evidence="5"/>